<dbReference type="Pfam" id="PF00300">
    <property type="entry name" value="His_Phos_1"/>
    <property type="match status" value="1"/>
</dbReference>
<proteinExistence type="predicted"/>
<dbReference type="InterPro" id="IPR004449">
    <property type="entry name" value="SixA"/>
</dbReference>
<protein>
    <recommendedName>
        <fullName evidence="3">Phosphohistidine phosphatase SixA</fullName>
    </recommendedName>
</protein>
<accession>A0A0K1XBX3</accession>
<sequence>MTLWLLRHGEAYPEAESDEARKLTPYGIEQVRFIAEQLVDQPLDMILTSPYVRAKETTQVVQHRFYENRQRAAVPVTTVPWITPDDRVHDVLNGLENYYPQYKHLLIVSHQPLLGYLAGWLEYGHKQQIPFGTASLAQFEGSWLGAGSLQLKQIFHADIPR</sequence>
<reference evidence="1 2" key="1">
    <citation type="journal article" date="2015" name="Genome Announc.">
        <title>Genome Sequences of Oblitimonas alkaliphila gen. nov. sp. nov. (Proposed), a Novel Bacterium of the Pseudomonadaceae Family.</title>
        <authorList>
            <person name="Lauer A.C."/>
            <person name="Nicholson A.C."/>
            <person name="Humrighouse B.W."/>
            <person name="Emery B."/>
            <person name="Drobish A."/>
            <person name="Juieng P."/>
            <person name="Loparev V."/>
            <person name="McQuiston J.R."/>
        </authorList>
    </citation>
    <scope>NUCLEOTIDE SEQUENCE [LARGE SCALE GENOMIC DNA]</scope>
    <source>
        <strain evidence="1 2">E5571</strain>
    </source>
</reference>
<dbReference type="SUPFAM" id="SSF53254">
    <property type="entry name" value="Phosphoglycerate mutase-like"/>
    <property type="match status" value="1"/>
</dbReference>
<dbReference type="STRING" id="1697053.AKN87_02860"/>
<dbReference type="SMART" id="SM00855">
    <property type="entry name" value="PGAM"/>
    <property type="match status" value="1"/>
</dbReference>
<evidence type="ECO:0000313" key="1">
    <source>
        <dbReference type="EMBL" id="AKX58667.1"/>
    </source>
</evidence>
<name>A0A0K1XBX3_9GAMM</name>
<dbReference type="RefSeq" id="WP_053099573.1">
    <property type="nucleotide sequence ID" value="NZ_CP012364.1"/>
</dbReference>
<keyword evidence="2" id="KW-1185">Reference proteome</keyword>
<dbReference type="InterPro" id="IPR013078">
    <property type="entry name" value="His_Pase_superF_clade-1"/>
</dbReference>
<dbReference type="Gene3D" id="3.40.50.1240">
    <property type="entry name" value="Phosphoglycerate mutase-like"/>
    <property type="match status" value="1"/>
</dbReference>
<dbReference type="GO" id="GO:0005737">
    <property type="term" value="C:cytoplasm"/>
    <property type="evidence" value="ECO:0007669"/>
    <property type="project" value="InterPro"/>
</dbReference>
<dbReference type="AlphaFoldDB" id="A0A0K1XBX3"/>
<dbReference type="EMBL" id="CP012365">
    <property type="protein sequence ID" value="AKX58667.1"/>
    <property type="molecule type" value="Genomic_DNA"/>
</dbReference>
<dbReference type="GO" id="GO:0101006">
    <property type="term" value="F:protein histidine phosphatase activity"/>
    <property type="evidence" value="ECO:0007669"/>
    <property type="project" value="InterPro"/>
</dbReference>
<dbReference type="InterPro" id="IPR029033">
    <property type="entry name" value="His_PPase_superfam"/>
</dbReference>
<evidence type="ECO:0000313" key="2">
    <source>
        <dbReference type="Proteomes" id="UP000063953"/>
    </source>
</evidence>
<dbReference type="CDD" id="cd07067">
    <property type="entry name" value="HP_PGM_like"/>
    <property type="match status" value="1"/>
</dbReference>
<dbReference type="Proteomes" id="UP000063953">
    <property type="component" value="Chromosome"/>
</dbReference>
<organism evidence="1 2">
    <name type="scientific">Thiopseudomonas alkaliphila</name>
    <dbReference type="NCBI Taxonomy" id="1697053"/>
    <lineage>
        <taxon>Bacteria</taxon>
        <taxon>Pseudomonadati</taxon>
        <taxon>Pseudomonadota</taxon>
        <taxon>Gammaproteobacteria</taxon>
        <taxon>Pseudomonadales</taxon>
        <taxon>Pseudomonadaceae</taxon>
        <taxon>Thiopseudomonas</taxon>
    </lineage>
</organism>
<gene>
    <name evidence="1" type="ORF">AKN88_00965</name>
</gene>
<dbReference type="NCBIfam" id="TIGR00249">
    <property type="entry name" value="sixA"/>
    <property type="match status" value="1"/>
</dbReference>
<evidence type="ECO:0008006" key="3">
    <source>
        <dbReference type="Google" id="ProtNLM"/>
    </source>
</evidence>